<dbReference type="Proteomes" id="UP000199514">
    <property type="component" value="Unassembled WGS sequence"/>
</dbReference>
<organism evidence="1 2">
    <name type="scientific">Flexibacter flexilis DSM 6793</name>
    <dbReference type="NCBI Taxonomy" id="927664"/>
    <lineage>
        <taxon>Bacteria</taxon>
        <taxon>Pseudomonadati</taxon>
        <taxon>Bacteroidota</taxon>
        <taxon>Cytophagia</taxon>
        <taxon>Cytophagales</taxon>
        <taxon>Flexibacteraceae</taxon>
        <taxon>Flexibacter</taxon>
    </lineage>
</organism>
<dbReference type="EMBL" id="FOLE01000002">
    <property type="protein sequence ID" value="SFB93751.1"/>
    <property type="molecule type" value="Genomic_DNA"/>
</dbReference>
<name>A0A1I1F3A7_9BACT</name>
<evidence type="ECO:0000313" key="1">
    <source>
        <dbReference type="EMBL" id="SFB93751.1"/>
    </source>
</evidence>
<proteinExistence type="predicted"/>
<keyword evidence="2" id="KW-1185">Reference proteome</keyword>
<reference evidence="1 2" key="1">
    <citation type="submission" date="2016-10" db="EMBL/GenBank/DDBJ databases">
        <authorList>
            <person name="de Groot N.N."/>
        </authorList>
    </citation>
    <scope>NUCLEOTIDE SEQUENCE [LARGE SCALE GENOMIC DNA]</scope>
    <source>
        <strain evidence="1 2">DSM 6793</strain>
    </source>
</reference>
<sequence length="200" mass="22851">MRIKPTKRPKRSNVPVRMALQLLVLVVAILLGLMLNDMRRNRLANKQAAEALLAIRSEIKHNQQVLASLPAPDTMHWKIQTLSAAEAHILFENIRNQPQNNWVYALPYWNTAIYQTEQPAISSVAEPVKISLQTCYSLQNQLSEQQQNIRYQWLIISENNATSQLPALFADWNAYLDTRAKLQAAQRAAIKTIDDLQIDI</sequence>
<dbReference type="RefSeq" id="WP_091507947.1">
    <property type="nucleotide sequence ID" value="NZ_FOLE01000002.1"/>
</dbReference>
<protein>
    <submittedName>
        <fullName evidence="1">Uncharacterized protein</fullName>
    </submittedName>
</protein>
<evidence type="ECO:0000313" key="2">
    <source>
        <dbReference type="Proteomes" id="UP000199514"/>
    </source>
</evidence>
<dbReference type="AlphaFoldDB" id="A0A1I1F3A7"/>
<gene>
    <name evidence="1" type="ORF">SAMN05421780_10228</name>
</gene>
<accession>A0A1I1F3A7</accession>